<dbReference type="PANTHER" id="PTHR30535">
    <property type="entry name" value="VITAMIN B12-BINDING PROTEIN"/>
    <property type="match status" value="1"/>
</dbReference>
<gene>
    <name evidence="3" type="ORF">BHAMNSH16_06400</name>
</gene>
<dbReference type="PROSITE" id="PS50983">
    <property type="entry name" value="FE_B12_PBP"/>
    <property type="match status" value="1"/>
</dbReference>
<name>A0AAC9TUZ3_9SPIR</name>
<dbReference type="RefSeq" id="WP_008727727.1">
    <property type="nucleotide sequence ID" value="NZ_CP019914.1"/>
</dbReference>
<dbReference type="SUPFAM" id="SSF53807">
    <property type="entry name" value="Helical backbone' metal receptor"/>
    <property type="match status" value="1"/>
</dbReference>
<protein>
    <recommendedName>
        <fullName evidence="2">Fe/B12 periplasmic-binding domain-containing protein</fullName>
    </recommendedName>
</protein>
<dbReference type="Gene3D" id="3.40.50.1980">
    <property type="entry name" value="Nitrogenase molybdenum iron protein domain"/>
    <property type="match status" value="2"/>
</dbReference>
<dbReference type="EMBL" id="CP019914">
    <property type="protein sequence ID" value="ASJ21294.1"/>
    <property type="molecule type" value="Genomic_DNA"/>
</dbReference>
<evidence type="ECO:0000313" key="4">
    <source>
        <dbReference type="Proteomes" id="UP000264880"/>
    </source>
</evidence>
<dbReference type="AlphaFoldDB" id="A0AAC9TUZ3"/>
<sequence>MKKCLLLIIFSVLCFISCHNTKDDNSTNNSEYTVTVTDALGREVTLKKDIKKIISIDRGFIPQTLKALGKDNLLAAIGGVYPQSGPYNIDKSDNFYIVTNILSIPNIGWAGYGSYNFEKILEVSPDVIIIVPYGSLAENSYHQELINRIENEFKIPVIILNDHTIATNLNSYYDNIRIISKVVNAEDKSEELIKKLQGYVDLASSFKKDNDTNKMLFLGLTDSETGAGYVHGKDYGGAAYTTSILGIRNVYEKSDMPILGAEEILEMNPDIIAMIDSPQYSKAVETYTKNAVFQNINAVKNKRVYSMGQVLWWSDPKLLLPVQLLLFSYIYYMPENVNIREVYDNYMSDIFGIKETDKLVVLHKLEPFFEQIKN</sequence>
<dbReference type="Pfam" id="PF01497">
    <property type="entry name" value="Peripla_BP_2"/>
    <property type="match status" value="1"/>
</dbReference>
<organism evidence="3 4">
    <name type="scientific">Brachyspira hampsonii</name>
    <dbReference type="NCBI Taxonomy" id="1287055"/>
    <lineage>
        <taxon>Bacteria</taxon>
        <taxon>Pseudomonadati</taxon>
        <taxon>Spirochaetota</taxon>
        <taxon>Spirochaetia</taxon>
        <taxon>Brachyspirales</taxon>
        <taxon>Brachyspiraceae</taxon>
        <taxon>Brachyspira</taxon>
    </lineage>
</organism>
<dbReference type="InterPro" id="IPR002491">
    <property type="entry name" value="ABC_transptr_periplasmic_BD"/>
</dbReference>
<evidence type="ECO:0000256" key="1">
    <source>
        <dbReference type="SAM" id="SignalP"/>
    </source>
</evidence>
<keyword evidence="4" id="KW-1185">Reference proteome</keyword>
<dbReference type="PANTHER" id="PTHR30535:SF34">
    <property type="entry name" value="MOLYBDATE-BINDING PROTEIN MOLA"/>
    <property type="match status" value="1"/>
</dbReference>
<feature type="domain" description="Fe/B12 periplasmic-binding" evidence="2">
    <location>
        <begin position="52"/>
        <end position="337"/>
    </location>
</feature>
<proteinExistence type="predicted"/>
<accession>A0AAC9TUZ3</accession>
<evidence type="ECO:0000313" key="3">
    <source>
        <dbReference type="EMBL" id="ASJ21294.1"/>
    </source>
</evidence>
<dbReference type="InterPro" id="IPR050902">
    <property type="entry name" value="ABC_Transporter_SBP"/>
</dbReference>
<reference evidence="3 4" key="1">
    <citation type="submission" date="2017-02" db="EMBL/GenBank/DDBJ databases">
        <title>Complete genome sequence of Brachyspira hampsonii genomovar I strain NSH-16 (ATCC BAA-2463).</title>
        <authorList>
            <person name="Mirajkar N.S."/>
            <person name="Gebhart C.J."/>
        </authorList>
    </citation>
    <scope>NUCLEOTIDE SEQUENCE [LARGE SCALE GENOMIC DNA]</scope>
    <source>
        <strain evidence="3 4">NSH-16</strain>
    </source>
</reference>
<keyword evidence="1" id="KW-0732">Signal</keyword>
<dbReference type="Proteomes" id="UP000264880">
    <property type="component" value="Chromosome"/>
</dbReference>
<feature type="chain" id="PRO_5042089564" description="Fe/B12 periplasmic-binding domain-containing protein" evidence="1">
    <location>
        <begin position="23"/>
        <end position="374"/>
    </location>
</feature>
<feature type="signal peptide" evidence="1">
    <location>
        <begin position="1"/>
        <end position="22"/>
    </location>
</feature>
<evidence type="ECO:0000259" key="2">
    <source>
        <dbReference type="PROSITE" id="PS50983"/>
    </source>
</evidence>
<dbReference type="KEGG" id="bhp:BHAMNSH16_06400"/>